<comment type="caution">
    <text evidence="2">The sequence shown here is derived from an EMBL/GenBank/DDBJ whole genome shotgun (WGS) entry which is preliminary data.</text>
</comment>
<keyword evidence="3" id="KW-1185">Reference proteome</keyword>
<organism evidence="2 3">
    <name type="scientific">Geotrichum candidum</name>
    <name type="common">Oospora lactis</name>
    <name type="synonym">Dipodascus geotrichum</name>
    <dbReference type="NCBI Taxonomy" id="1173061"/>
    <lineage>
        <taxon>Eukaryota</taxon>
        <taxon>Fungi</taxon>
        <taxon>Dikarya</taxon>
        <taxon>Ascomycota</taxon>
        <taxon>Saccharomycotina</taxon>
        <taxon>Dipodascomycetes</taxon>
        <taxon>Dipodascales</taxon>
        <taxon>Dipodascaceae</taxon>
        <taxon>Geotrichum</taxon>
    </lineage>
</organism>
<evidence type="ECO:0000313" key="2">
    <source>
        <dbReference type="EMBL" id="CDO57689.1"/>
    </source>
</evidence>
<protein>
    <submittedName>
        <fullName evidence="2">Uncharacterized protein</fullName>
    </submittedName>
</protein>
<name>A0A0J9XJY5_GEOCN</name>
<reference evidence="2" key="1">
    <citation type="submission" date="2014-03" db="EMBL/GenBank/DDBJ databases">
        <authorList>
            <person name="Casaregola S."/>
        </authorList>
    </citation>
    <scope>NUCLEOTIDE SEQUENCE [LARGE SCALE GENOMIC DNA]</scope>
    <source>
        <strain evidence="2">CLIB 918</strain>
    </source>
</reference>
<dbReference type="AlphaFoldDB" id="A0A0J9XJY5"/>
<sequence>MKKQRSHNQYPVDPKLLKKALKKVQRERFLIGLLTKTRCWQFKTLTPTKAEIVNIDKLSTNSVSSRKNMVTMVLSATFSNDENDLGPEFDNSSVILSEEECQLFEKYANPTYLTDQLKNHDLLELEKLGLPPLKRSKTQSQQDSQVDSFKQEKSSVTSGTEDDSSLEHHPENISAIMNNLIPTNANIKLPKEQETGGFNQSIIKNENTNEKVKPVIGYQLDKRITEKLFSELIFKSISKRLSICKASQTIRSFVLSLNSHFRKAV</sequence>
<feature type="compositionally biased region" description="Polar residues" evidence="1">
    <location>
        <begin position="138"/>
        <end position="159"/>
    </location>
</feature>
<accession>A0A0J9XJY5</accession>
<dbReference type="Proteomes" id="UP000242525">
    <property type="component" value="Unassembled WGS sequence"/>
</dbReference>
<evidence type="ECO:0000313" key="3">
    <source>
        <dbReference type="Proteomes" id="UP000242525"/>
    </source>
</evidence>
<evidence type="ECO:0000256" key="1">
    <source>
        <dbReference type="SAM" id="MobiDB-lite"/>
    </source>
</evidence>
<gene>
    <name evidence="2" type="ORF">BN980_GECA24s00593g</name>
</gene>
<proteinExistence type="predicted"/>
<dbReference type="EMBL" id="CCBN010000024">
    <property type="protein sequence ID" value="CDO57689.1"/>
    <property type="molecule type" value="Genomic_DNA"/>
</dbReference>
<feature type="region of interest" description="Disordered" evidence="1">
    <location>
        <begin position="133"/>
        <end position="167"/>
    </location>
</feature>